<dbReference type="EMBL" id="CP002656">
    <property type="protein sequence ID" value="AEB95311.1"/>
    <property type="molecule type" value="Genomic_DNA"/>
</dbReference>
<organism evidence="2 3">
    <name type="scientific">Metallosphaera cuprina (strain Ar-4)</name>
    <dbReference type="NCBI Taxonomy" id="1006006"/>
    <lineage>
        <taxon>Archaea</taxon>
        <taxon>Thermoproteota</taxon>
        <taxon>Thermoprotei</taxon>
        <taxon>Sulfolobales</taxon>
        <taxon>Sulfolobaceae</taxon>
        <taxon>Metallosphaera</taxon>
    </lineage>
</organism>
<dbReference type="Pfam" id="PF01656">
    <property type="entry name" value="CbiA"/>
    <property type="match status" value="1"/>
</dbReference>
<dbReference type="eggNOG" id="arCOG07293">
    <property type="taxonomic scope" value="Archaea"/>
</dbReference>
<dbReference type="KEGG" id="mcn:Mcup_1206"/>
<dbReference type="Proteomes" id="UP000007812">
    <property type="component" value="Chromosome"/>
</dbReference>
<gene>
    <name evidence="2" type="ordered locus">Mcup_1206</name>
</gene>
<dbReference type="GeneID" id="10493396"/>
<evidence type="ECO:0000313" key="2">
    <source>
        <dbReference type="EMBL" id="AEB95311.1"/>
    </source>
</evidence>
<dbReference type="STRING" id="1006006.Mcup_1206"/>
<dbReference type="InterPro" id="IPR002586">
    <property type="entry name" value="CobQ/CobB/MinD/ParA_Nub-bd_dom"/>
</dbReference>
<reference evidence="2 3" key="1">
    <citation type="journal article" date="2011" name="J. Bacteriol.">
        <title>Complete genome sequence of Metallosphaera cuprina, a metal sulfide-oxidizing archaeon from a hot spring.</title>
        <authorList>
            <person name="Liu L.J."/>
            <person name="You X.Y."/>
            <person name="Zheng H."/>
            <person name="Wang S."/>
            <person name="Jiang C.Y."/>
            <person name="Liu S.J."/>
        </authorList>
    </citation>
    <scope>NUCLEOTIDE SEQUENCE [LARGE SCALE GENOMIC DNA]</scope>
    <source>
        <strain evidence="2 3">Ar-4</strain>
    </source>
</reference>
<feature type="domain" description="CobQ/CobB/MinD/ParA nucleotide binding" evidence="1">
    <location>
        <begin position="3"/>
        <end position="225"/>
    </location>
</feature>
<dbReference type="OrthoDB" id="36110at2157"/>
<accession>F4G3B3</accession>
<protein>
    <submittedName>
        <fullName evidence="2">Chromosome partitioning ATPase</fullName>
    </submittedName>
</protein>
<dbReference type="HOGENOM" id="CLU_090891_1_0_2"/>
<keyword evidence="3" id="KW-1185">Reference proteome</keyword>
<dbReference type="SUPFAM" id="SSF52540">
    <property type="entry name" value="P-loop containing nucleoside triphosphate hydrolases"/>
    <property type="match status" value="1"/>
</dbReference>
<sequence>MRISIRSSKGGVGKSTIAISLSKFLAEQGNDVLLVDRDVIGYSSYLAGITSPGLVKAVFEGQDAHSIKEIKVGKGSITVLKYFGDGPEYVPNLAKIHANRELISYYSKVYRELITSKPFSFFVIDNPPLIRDSDEIYLFEHNEFNYVYPRVKHSYIFVSDGIDENIKSNLEYMSQLNVKVDQRLAFIINMVRPDELQKYQNIVTNIINNLNVRIGGVIPFVENIFQFSGELKDFPLPKQMRELYVKLVGITLEM</sequence>
<name>F4G3B3_METCR</name>
<dbReference type="Gene3D" id="3.40.50.300">
    <property type="entry name" value="P-loop containing nucleotide triphosphate hydrolases"/>
    <property type="match status" value="1"/>
</dbReference>
<evidence type="ECO:0000259" key="1">
    <source>
        <dbReference type="Pfam" id="PF01656"/>
    </source>
</evidence>
<dbReference type="InterPro" id="IPR027417">
    <property type="entry name" value="P-loop_NTPase"/>
</dbReference>
<proteinExistence type="predicted"/>
<dbReference type="PATRIC" id="fig|1006006.8.peg.1203"/>
<dbReference type="AlphaFoldDB" id="F4G3B3"/>
<dbReference type="RefSeq" id="WP_013737809.1">
    <property type="nucleotide sequence ID" value="NC_015435.1"/>
</dbReference>
<evidence type="ECO:0000313" key="3">
    <source>
        <dbReference type="Proteomes" id="UP000007812"/>
    </source>
</evidence>